<keyword evidence="9" id="KW-0460">Magnesium</keyword>
<evidence type="ECO:0000256" key="2">
    <source>
        <dbReference type="ARBA" id="ARBA00007599"/>
    </source>
</evidence>
<dbReference type="GO" id="GO:0046872">
    <property type="term" value="F:metal ion binding"/>
    <property type="evidence" value="ECO:0007669"/>
    <property type="project" value="UniProtKB-KW"/>
</dbReference>
<organism evidence="11 12">
    <name type="scientific">Marinococcus luteus</name>
    <dbReference type="NCBI Taxonomy" id="1122204"/>
    <lineage>
        <taxon>Bacteria</taxon>
        <taxon>Bacillati</taxon>
        <taxon>Bacillota</taxon>
        <taxon>Bacilli</taxon>
        <taxon>Bacillales</taxon>
        <taxon>Bacillaceae</taxon>
        <taxon>Marinococcus</taxon>
    </lineage>
</organism>
<dbReference type="RefSeq" id="WP_091616805.1">
    <property type="nucleotide sequence ID" value="NZ_FNNC01000009.1"/>
</dbReference>
<accession>A0A1H2Y6N5</accession>
<evidence type="ECO:0000256" key="4">
    <source>
        <dbReference type="ARBA" id="ARBA00022490"/>
    </source>
</evidence>
<keyword evidence="6" id="KW-0479">Metal-binding</keyword>
<dbReference type="Proteomes" id="UP000199488">
    <property type="component" value="Unassembled WGS sequence"/>
</dbReference>
<dbReference type="Gene3D" id="3.40.50.300">
    <property type="entry name" value="P-loop containing nucleotide triphosphate hydrolases"/>
    <property type="match status" value="1"/>
</dbReference>
<dbReference type="GO" id="GO:0005737">
    <property type="term" value="C:cytoplasm"/>
    <property type="evidence" value="ECO:0007669"/>
    <property type="project" value="UniProtKB-SubCell"/>
</dbReference>
<dbReference type="GO" id="GO:0005524">
    <property type="term" value="F:ATP binding"/>
    <property type="evidence" value="ECO:0007669"/>
    <property type="project" value="UniProtKB-KW"/>
</dbReference>
<dbReference type="AlphaFoldDB" id="A0A1H2Y6N5"/>
<evidence type="ECO:0000256" key="8">
    <source>
        <dbReference type="ARBA" id="ARBA00022840"/>
    </source>
</evidence>
<dbReference type="PANTHER" id="PTHR33540">
    <property type="entry name" value="TRNA THREONYLCARBAMOYLADENOSINE BIOSYNTHESIS PROTEIN TSAE"/>
    <property type="match status" value="1"/>
</dbReference>
<keyword evidence="5" id="KW-0819">tRNA processing</keyword>
<dbReference type="InterPro" id="IPR003442">
    <property type="entry name" value="T6A_TsaE"/>
</dbReference>
<sequence length="157" mass="18020">MTEWVIDTSSPEETASWGEFLGRYAEADEKIWLLGSLGAGKTHFAKGFARGLEVVTMVNSPSFTIVKEYEGRLPLFHIDLYRLSEEEAEEIGIEEYFEAGGVSLLEWPIRLEEWPEDRLEIDIQYTGETSRQLTLTAVGERWKAKMKELQNDENARN</sequence>
<evidence type="ECO:0000256" key="6">
    <source>
        <dbReference type="ARBA" id="ARBA00022723"/>
    </source>
</evidence>
<keyword evidence="8" id="KW-0067">ATP-binding</keyword>
<reference evidence="11 12" key="1">
    <citation type="submission" date="2016-10" db="EMBL/GenBank/DDBJ databases">
        <authorList>
            <person name="de Groot N.N."/>
        </authorList>
    </citation>
    <scope>NUCLEOTIDE SEQUENCE [LARGE SCALE GENOMIC DNA]</scope>
    <source>
        <strain evidence="11 12">DSM 23126</strain>
    </source>
</reference>
<keyword evidence="7" id="KW-0547">Nucleotide-binding</keyword>
<evidence type="ECO:0000256" key="7">
    <source>
        <dbReference type="ARBA" id="ARBA00022741"/>
    </source>
</evidence>
<evidence type="ECO:0000256" key="10">
    <source>
        <dbReference type="ARBA" id="ARBA00032441"/>
    </source>
</evidence>
<evidence type="ECO:0000313" key="11">
    <source>
        <dbReference type="EMBL" id="SDX00873.1"/>
    </source>
</evidence>
<dbReference type="PANTHER" id="PTHR33540:SF2">
    <property type="entry name" value="TRNA THREONYLCARBAMOYLADENOSINE BIOSYNTHESIS PROTEIN TSAE"/>
    <property type="match status" value="1"/>
</dbReference>
<dbReference type="STRING" id="1122204.SAMN05421781_3033"/>
<name>A0A1H2Y6N5_9BACI</name>
<comment type="subcellular location">
    <subcellularLocation>
        <location evidence="1">Cytoplasm</location>
    </subcellularLocation>
</comment>
<evidence type="ECO:0000256" key="9">
    <source>
        <dbReference type="ARBA" id="ARBA00022842"/>
    </source>
</evidence>
<keyword evidence="12" id="KW-1185">Reference proteome</keyword>
<dbReference type="SUPFAM" id="SSF52540">
    <property type="entry name" value="P-loop containing nucleoside triphosphate hydrolases"/>
    <property type="match status" value="1"/>
</dbReference>
<evidence type="ECO:0000313" key="12">
    <source>
        <dbReference type="Proteomes" id="UP000199488"/>
    </source>
</evidence>
<comment type="similarity">
    <text evidence="2">Belongs to the TsaE family.</text>
</comment>
<dbReference type="NCBIfam" id="TIGR00150">
    <property type="entry name" value="T6A_YjeE"/>
    <property type="match status" value="1"/>
</dbReference>
<dbReference type="InterPro" id="IPR027417">
    <property type="entry name" value="P-loop_NTPase"/>
</dbReference>
<dbReference type="Pfam" id="PF02367">
    <property type="entry name" value="TsaE"/>
    <property type="match status" value="1"/>
</dbReference>
<evidence type="ECO:0000256" key="5">
    <source>
        <dbReference type="ARBA" id="ARBA00022694"/>
    </source>
</evidence>
<protein>
    <recommendedName>
        <fullName evidence="3">tRNA threonylcarbamoyladenosine biosynthesis protein TsaE</fullName>
    </recommendedName>
    <alternativeName>
        <fullName evidence="10">t(6)A37 threonylcarbamoyladenosine biosynthesis protein TsaE</fullName>
    </alternativeName>
</protein>
<proteinExistence type="inferred from homology"/>
<evidence type="ECO:0000256" key="3">
    <source>
        <dbReference type="ARBA" id="ARBA00019010"/>
    </source>
</evidence>
<dbReference type="OrthoDB" id="9815896at2"/>
<gene>
    <name evidence="11" type="ORF">SAMN05421781_3033</name>
</gene>
<keyword evidence="4" id="KW-0963">Cytoplasm</keyword>
<dbReference type="EMBL" id="FNNC01000009">
    <property type="protein sequence ID" value="SDX00873.1"/>
    <property type="molecule type" value="Genomic_DNA"/>
</dbReference>
<evidence type="ECO:0000256" key="1">
    <source>
        <dbReference type="ARBA" id="ARBA00004496"/>
    </source>
</evidence>
<dbReference type="GO" id="GO:0002949">
    <property type="term" value="P:tRNA threonylcarbamoyladenosine modification"/>
    <property type="evidence" value="ECO:0007669"/>
    <property type="project" value="InterPro"/>
</dbReference>